<dbReference type="InterPro" id="IPR043991">
    <property type="entry name" value="Gp3-like"/>
</dbReference>
<proteinExistence type="predicted"/>
<comment type="caution">
    <text evidence="2">The sequence shown here is derived from an EMBL/GenBank/DDBJ whole genome shotgun (WGS) entry which is preliminary data.</text>
</comment>
<dbReference type="EMBL" id="DSXI01000368">
    <property type="protein sequence ID" value="HGS05327.1"/>
    <property type="molecule type" value="Genomic_DNA"/>
</dbReference>
<accession>A0A7V4LD73</accession>
<gene>
    <name evidence="2" type="ORF">ENT08_06265</name>
</gene>
<reference evidence="2" key="1">
    <citation type="journal article" date="2020" name="mSystems">
        <title>Genome- and Community-Level Interaction Insights into Carbon Utilization and Element Cycling Functions of Hydrothermarchaeota in Hydrothermal Sediment.</title>
        <authorList>
            <person name="Zhou Z."/>
            <person name="Liu Y."/>
            <person name="Xu W."/>
            <person name="Pan J."/>
            <person name="Luo Z.H."/>
            <person name="Li M."/>
        </authorList>
    </citation>
    <scope>NUCLEOTIDE SEQUENCE [LARGE SCALE GENOMIC DNA]</scope>
    <source>
        <strain evidence="2">SpSt-548</strain>
    </source>
</reference>
<evidence type="ECO:0000313" key="2">
    <source>
        <dbReference type="EMBL" id="HGS05327.1"/>
    </source>
</evidence>
<organism evidence="2">
    <name type="scientific">Desulfobacca acetoxidans</name>
    <dbReference type="NCBI Taxonomy" id="60893"/>
    <lineage>
        <taxon>Bacteria</taxon>
        <taxon>Pseudomonadati</taxon>
        <taxon>Thermodesulfobacteriota</taxon>
        <taxon>Desulfobaccia</taxon>
        <taxon>Desulfobaccales</taxon>
        <taxon>Desulfobaccaceae</taxon>
        <taxon>Desulfobacca</taxon>
    </lineage>
</organism>
<feature type="region of interest" description="Disordered" evidence="1">
    <location>
        <begin position="254"/>
        <end position="338"/>
    </location>
</feature>
<evidence type="ECO:0000256" key="1">
    <source>
        <dbReference type="SAM" id="MobiDB-lite"/>
    </source>
</evidence>
<dbReference type="Pfam" id="PF18897">
    <property type="entry name" value="Gp3-like"/>
    <property type="match status" value="1"/>
</dbReference>
<protein>
    <submittedName>
        <fullName evidence="2">Uncharacterized protein</fullName>
    </submittedName>
</protein>
<name>A0A7V4LD73_9BACT</name>
<sequence length="338" mass="37262">MAVKGLTPQLAERGKIKIGEKGEMKTSQGGKQFAQPRKLDHFLVTTLQRDAAGRLMPDAALMARLKPEGGKLTEIPVRLLYDDIDLNFQTRYACYRGNRCWCSGDGEAAQRLAGENGKYQEVPCPCERQDPFYSGQDRCKILGTLQMLIEGTDRIGGVWKFRTTSWNTVNAILSSLALIKTITGGPLAGIPLHLVLSPKTVTVPTTGQNMVVFVVSLEYRGPESQLAELGYDIARKRVEHRVKMEQVEAEARRLLLPPQAEPLHEQEETAQEFYPETQEEPESGALQVTDLPAEAGEGLFLVEGGPGEQPPHPPENPPKGKKPLKPVPPRGEESTSLF</sequence>
<feature type="compositionally biased region" description="Pro residues" evidence="1">
    <location>
        <begin position="308"/>
        <end position="317"/>
    </location>
</feature>
<dbReference type="AlphaFoldDB" id="A0A7V4LD73"/>